<dbReference type="EMBL" id="BKCL01000002">
    <property type="protein sequence ID" value="GEQ97263.1"/>
    <property type="molecule type" value="Genomic_DNA"/>
</dbReference>
<accession>A0A5A7MPY7</accession>
<organism evidence="1 2">
    <name type="scientific">Iodidimonas gelatinilytica</name>
    <dbReference type="NCBI Taxonomy" id="1236966"/>
    <lineage>
        <taxon>Bacteria</taxon>
        <taxon>Pseudomonadati</taxon>
        <taxon>Pseudomonadota</taxon>
        <taxon>Alphaproteobacteria</taxon>
        <taxon>Iodidimonadales</taxon>
        <taxon>Iodidimonadaceae</taxon>
        <taxon>Iodidimonas</taxon>
    </lineage>
</organism>
<sequence>MKYRLLIGSVILLALGYGAFWHSAANRAETLVKEGLDALNAGPTKARAQRIDSQGFPYRLQIRIDQPFLSNQKTELQWSAGAQRLMLFTHPWTPDHVVAEGTAVALGLGALTLSAPAPKASVVRGGGFARIDVDFGPVHLNVPNSKNQQMTADRMQLHLRLPDHKADSEASNAATEAPSSDALLQEERADIAISLTNLALGPFADQAPDPVISRLELHGELHGRLPTPVTARSLAQWRDQGGTIEISDLALIWGTVRITGDGSLTLDEQLRPLGALSLTIEQPGLLIAYLAAHGWIDRESAPYLREGMEQIATMGDGRAMRLPITMQDGRIFAGPFPVADTGPIVEGR</sequence>
<evidence type="ECO:0000313" key="2">
    <source>
        <dbReference type="Proteomes" id="UP000322084"/>
    </source>
</evidence>
<evidence type="ECO:0008006" key="3">
    <source>
        <dbReference type="Google" id="ProtNLM"/>
    </source>
</evidence>
<comment type="caution">
    <text evidence="1">The sequence shown here is derived from an EMBL/GenBank/DDBJ whole genome shotgun (WGS) entry which is preliminary data.</text>
</comment>
<reference evidence="1 2" key="1">
    <citation type="submission" date="2019-09" db="EMBL/GenBank/DDBJ databases">
        <title>NBRP : Genome information of microbial organism related human and environment.</title>
        <authorList>
            <person name="Hattori M."/>
            <person name="Oshima K."/>
            <person name="Inaba H."/>
            <person name="Suda W."/>
            <person name="Sakamoto M."/>
            <person name="Iino T."/>
            <person name="Kitahara M."/>
            <person name="Oshida Y."/>
            <person name="Iida T."/>
            <person name="Kudo T."/>
            <person name="Itoh T."/>
            <person name="Ohkuma M."/>
        </authorList>
    </citation>
    <scope>NUCLEOTIDE SEQUENCE [LARGE SCALE GENOMIC DNA]</scope>
    <source>
        <strain evidence="1 2">Hi-2</strain>
    </source>
</reference>
<evidence type="ECO:0000313" key="1">
    <source>
        <dbReference type="EMBL" id="GEQ97263.1"/>
    </source>
</evidence>
<protein>
    <recommendedName>
        <fullName evidence="3">DUF2125 domain-containing protein</fullName>
    </recommendedName>
</protein>
<dbReference type="AlphaFoldDB" id="A0A5A7MPY7"/>
<dbReference type="InterPro" id="IPR018666">
    <property type="entry name" value="DUF2125"/>
</dbReference>
<dbReference type="RefSeq" id="WP_210431324.1">
    <property type="nucleotide sequence ID" value="NZ_BKCL01000002.1"/>
</dbReference>
<gene>
    <name evidence="1" type="ORF">JCM17844_09000</name>
</gene>
<dbReference type="Proteomes" id="UP000322084">
    <property type="component" value="Unassembled WGS sequence"/>
</dbReference>
<dbReference type="Pfam" id="PF09898">
    <property type="entry name" value="DUF2125"/>
    <property type="match status" value="1"/>
</dbReference>
<name>A0A5A7MPY7_9PROT</name>
<proteinExistence type="predicted"/>